<dbReference type="VEuPathDB" id="FungiDB:H310_07739"/>
<gene>
    <name evidence="7" type="ORF">DYB32_006633</name>
    <name evidence="6" type="ORF">H310_07739</name>
</gene>
<organism evidence="6">
    <name type="scientific">Aphanomyces invadans</name>
    <dbReference type="NCBI Taxonomy" id="157072"/>
    <lineage>
        <taxon>Eukaryota</taxon>
        <taxon>Sar</taxon>
        <taxon>Stramenopiles</taxon>
        <taxon>Oomycota</taxon>
        <taxon>Saprolegniomycetes</taxon>
        <taxon>Saprolegniales</taxon>
        <taxon>Verrucalvaceae</taxon>
        <taxon>Aphanomyces</taxon>
    </lineage>
</organism>
<proteinExistence type="predicted"/>
<dbReference type="InterPro" id="IPR002893">
    <property type="entry name" value="Znf_MYND"/>
</dbReference>
<dbReference type="PROSITE" id="PS50865">
    <property type="entry name" value="ZF_MYND_2"/>
    <property type="match status" value="1"/>
</dbReference>
<evidence type="ECO:0000313" key="8">
    <source>
        <dbReference type="Proteomes" id="UP000285060"/>
    </source>
</evidence>
<keyword evidence="1" id="KW-0479">Metal-binding</keyword>
<dbReference type="Pfam" id="PF01753">
    <property type="entry name" value="zf-MYND"/>
    <property type="match status" value="1"/>
</dbReference>
<evidence type="ECO:0000256" key="4">
    <source>
        <dbReference type="PROSITE-ProRule" id="PRU00134"/>
    </source>
</evidence>
<dbReference type="AlphaFoldDB" id="A0A024U082"/>
<evidence type="ECO:0000256" key="3">
    <source>
        <dbReference type="ARBA" id="ARBA00022833"/>
    </source>
</evidence>
<evidence type="ECO:0000256" key="1">
    <source>
        <dbReference type="ARBA" id="ARBA00022723"/>
    </source>
</evidence>
<evidence type="ECO:0000256" key="2">
    <source>
        <dbReference type="ARBA" id="ARBA00022771"/>
    </source>
</evidence>
<protein>
    <recommendedName>
        <fullName evidence="5">MYND-type domain-containing protein</fullName>
    </recommendedName>
</protein>
<dbReference type="Gene3D" id="6.10.140.2220">
    <property type="match status" value="1"/>
</dbReference>
<dbReference type="Proteomes" id="UP000285060">
    <property type="component" value="Unassembled WGS sequence"/>
</dbReference>
<dbReference type="OrthoDB" id="77619at2759"/>
<sequence>MATQRHRCMSREDDDDDDLFQQLKAAFHIYDCEHCGKAARNAIPCHGNCGHAYYCSRDCLIFHSRTHRHQCLYHRESQASLQELDDLSSEDDDWLPPYLSSAVDLILQHLRDNAAALQ</sequence>
<reference evidence="7 8" key="2">
    <citation type="submission" date="2018-08" db="EMBL/GenBank/DDBJ databases">
        <title>Aphanomyces genome sequencing and annotation.</title>
        <authorList>
            <person name="Minardi D."/>
            <person name="Oidtmann B."/>
            <person name="Van Der Giezen M."/>
            <person name="Studholme D.J."/>
        </authorList>
    </citation>
    <scope>NUCLEOTIDE SEQUENCE [LARGE SCALE GENOMIC DNA]</scope>
    <source>
        <strain evidence="7 8">NJM0002</strain>
    </source>
</reference>
<name>A0A024U082_9STRA</name>
<evidence type="ECO:0000313" key="7">
    <source>
        <dbReference type="EMBL" id="RHY27670.1"/>
    </source>
</evidence>
<evidence type="ECO:0000313" key="6">
    <source>
        <dbReference type="EMBL" id="ETV99673.1"/>
    </source>
</evidence>
<dbReference type="SUPFAM" id="SSF144232">
    <property type="entry name" value="HIT/MYND zinc finger-like"/>
    <property type="match status" value="1"/>
</dbReference>
<dbReference type="EMBL" id="QUSY01000729">
    <property type="protein sequence ID" value="RHY27670.1"/>
    <property type="molecule type" value="Genomic_DNA"/>
</dbReference>
<accession>A0A024U082</accession>
<keyword evidence="8" id="KW-1185">Reference proteome</keyword>
<dbReference type="RefSeq" id="XP_008871449.1">
    <property type="nucleotide sequence ID" value="XM_008873227.1"/>
</dbReference>
<keyword evidence="2 4" id="KW-0863">Zinc-finger</keyword>
<reference evidence="6" key="1">
    <citation type="submission" date="2013-12" db="EMBL/GenBank/DDBJ databases">
        <title>The Genome Sequence of Aphanomyces invadans NJM9701.</title>
        <authorList>
            <consortium name="The Broad Institute Genomics Platform"/>
            <person name="Russ C."/>
            <person name="Tyler B."/>
            <person name="van West P."/>
            <person name="Dieguez-Uribeondo J."/>
            <person name="Young S.K."/>
            <person name="Zeng Q."/>
            <person name="Gargeya S."/>
            <person name="Fitzgerald M."/>
            <person name="Abouelleil A."/>
            <person name="Alvarado L."/>
            <person name="Chapman S.B."/>
            <person name="Gainer-Dewar J."/>
            <person name="Goldberg J."/>
            <person name="Griggs A."/>
            <person name="Gujja S."/>
            <person name="Hansen M."/>
            <person name="Howarth C."/>
            <person name="Imamovic A."/>
            <person name="Ireland A."/>
            <person name="Larimer J."/>
            <person name="McCowan C."/>
            <person name="Murphy C."/>
            <person name="Pearson M."/>
            <person name="Poon T.W."/>
            <person name="Priest M."/>
            <person name="Roberts A."/>
            <person name="Saif S."/>
            <person name="Shea T."/>
            <person name="Sykes S."/>
            <person name="Wortman J."/>
            <person name="Nusbaum C."/>
            <person name="Birren B."/>
        </authorList>
    </citation>
    <scope>NUCLEOTIDE SEQUENCE [LARGE SCALE GENOMIC DNA]</scope>
    <source>
        <strain evidence="6">NJM9701</strain>
    </source>
</reference>
<evidence type="ECO:0000259" key="5">
    <source>
        <dbReference type="PROSITE" id="PS50865"/>
    </source>
</evidence>
<dbReference type="GeneID" id="20084789"/>
<feature type="domain" description="MYND-type" evidence="5">
    <location>
        <begin position="32"/>
        <end position="71"/>
    </location>
</feature>
<dbReference type="EMBL" id="KI913966">
    <property type="protein sequence ID" value="ETV99673.1"/>
    <property type="molecule type" value="Genomic_DNA"/>
</dbReference>
<dbReference type="GO" id="GO:0008270">
    <property type="term" value="F:zinc ion binding"/>
    <property type="evidence" value="ECO:0007669"/>
    <property type="project" value="UniProtKB-KW"/>
</dbReference>
<keyword evidence="3" id="KW-0862">Zinc</keyword>